<reference evidence="1 2" key="1">
    <citation type="submission" date="2019-11" db="EMBL/GenBank/DDBJ databases">
        <title>Draft genome sequences of five Paenibacillus species of dairy origin.</title>
        <authorList>
            <person name="Olajide A.M."/>
            <person name="Chen S."/>
            <person name="Lapointe G."/>
        </authorList>
    </citation>
    <scope>NUCLEOTIDE SEQUENCE [LARGE SCALE GENOMIC DNA]</scope>
    <source>
        <strain evidence="1 2">3CS1</strain>
    </source>
</reference>
<gene>
    <name evidence="1" type="ORF">GNP94_11220</name>
</gene>
<keyword evidence="2" id="KW-1185">Reference proteome</keyword>
<accession>A0ABW9SZW3</accession>
<comment type="caution">
    <text evidence="1">The sequence shown here is derived from an EMBL/GenBank/DDBJ whole genome shotgun (WGS) entry which is preliminary data.</text>
</comment>
<sequence>MLEKQGLALSPDLSRWWGYEENGGESDQDVPSFSAAACFANRQALMSDMNLKIRN</sequence>
<name>A0ABW9SZW3_9BACL</name>
<proteinExistence type="predicted"/>
<evidence type="ECO:0000313" key="1">
    <source>
        <dbReference type="EMBL" id="MUG66570.1"/>
    </source>
</evidence>
<protein>
    <submittedName>
        <fullName evidence="1">Uncharacterized protein</fullName>
    </submittedName>
</protein>
<dbReference type="Proteomes" id="UP000435177">
    <property type="component" value="Unassembled WGS sequence"/>
</dbReference>
<evidence type="ECO:0000313" key="2">
    <source>
        <dbReference type="Proteomes" id="UP000435177"/>
    </source>
</evidence>
<organism evidence="1 2">
    <name type="scientific">Paenibacillus campinasensis</name>
    <dbReference type="NCBI Taxonomy" id="66347"/>
    <lineage>
        <taxon>Bacteria</taxon>
        <taxon>Bacillati</taxon>
        <taxon>Bacillota</taxon>
        <taxon>Bacilli</taxon>
        <taxon>Bacillales</taxon>
        <taxon>Paenibacillaceae</taxon>
        <taxon>Paenibacillus</taxon>
    </lineage>
</organism>
<dbReference type="RefSeq" id="WP_155618060.1">
    <property type="nucleotide sequence ID" value="NZ_WOAA01000007.1"/>
</dbReference>
<dbReference type="EMBL" id="WOAA01000007">
    <property type="protein sequence ID" value="MUG66570.1"/>
    <property type="molecule type" value="Genomic_DNA"/>
</dbReference>